<dbReference type="EMBL" id="JELW01000088">
    <property type="protein sequence ID" value="EXU95297.1"/>
    <property type="molecule type" value="Genomic_DNA"/>
</dbReference>
<dbReference type="Proteomes" id="UP000030151">
    <property type="component" value="Unassembled WGS sequence"/>
</dbReference>
<feature type="region of interest" description="Disordered" evidence="1">
    <location>
        <begin position="67"/>
        <end position="92"/>
    </location>
</feature>
<gene>
    <name evidence="2" type="ORF">X797_011624</name>
</gene>
<evidence type="ECO:0000313" key="3">
    <source>
        <dbReference type="Proteomes" id="UP000030151"/>
    </source>
</evidence>
<reference evidence="2 3" key="1">
    <citation type="submission" date="2014-02" db="EMBL/GenBank/DDBJ databases">
        <title>The genome sequence of the entomopathogenic fungus Metarhizium robertsii ARSEF 2575.</title>
        <authorList>
            <person name="Giuliano Garisto Donzelli B."/>
            <person name="Roe B.A."/>
            <person name="Macmil S.L."/>
            <person name="Krasnoff S.B."/>
            <person name="Gibson D.M."/>
        </authorList>
    </citation>
    <scope>NUCLEOTIDE SEQUENCE [LARGE SCALE GENOMIC DNA]</scope>
    <source>
        <strain evidence="2 3">ARSEF 2575</strain>
    </source>
</reference>
<evidence type="ECO:0000313" key="2">
    <source>
        <dbReference type="EMBL" id="EXU95297.1"/>
    </source>
</evidence>
<comment type="caution">
    <text evidence="2">The sequence shown here is derived from an EMBL/GenBank/DDBJ whole genome shotgun (WGS) entry which is preliminary data.</text>
</comment>
<evidence type="ECO:0000256" key="1">
    <source>
        <dbReference type="SAM" id="MobiDB-lite"/>
    </source>
</evidence>
<dbReference type="HOGENOM" id="CLU_2413746_0_0_1"/>
<name>A0A014P1Y5_9HYPO</name>
<accession>A0A014P1Y5</accession>
<proteinExistence type="predicted"/>
<protein>
    <submittedName>
        <fullName evidence="2">Uncharacterized protein</fullName>
    </submittedName>
</protein>
<organism evidence="2 3">
    <name type="scientific">Metarhizium robertsii</name>
    <dbReference type="NCBI Taxonomy" id="568076"/>
    <lineage>
        <taxon>Eukaryota</taxon>
        <taxon>Fungi</taxon>
        <taxon>Dikarya</taxon>
        <taxon>Ascomycota</taxon>
        <taxon>Pezizomycotina</taxon>
        <taxon>Sordariomycetes</taxon>
        <taxon>Hypocreomycetidae</taxon>
        <taxon>Hypocreales</taxon>
        <taxon>Clavicipitaceae</taxon>
        <taxon>Metarhizium</taxon>
    </lineage>
</organism>
<dbReference type="AlphaFoldDB" id="A0A014P1Y5"/>
<sequence>MSSHGCQPVLRTACSKQWYTHFVGREIDNSYLGSTSTSVSMESVWPMRRAADKKVLSCRYAPPAKKVRGQNQTATPMLGLSSLMTPGGEKHA</sequence>